<dbReference type="Pfam" id="PF04967">
    <property type="entry name" value="HTH_10"/>
    <property type="match status" value="1"/>
</dbReference>
<name>A0A1I6GIK6_9EURY</name>
<evidence type="ECO:0000256" key="1">
    <source>
        <dbReference type="ARBA" id="ARBA00023015"/>
    </source>
</evidence>
<dbReference type="PANTHER" id="PTHR34236">
    <property type="entry name" value="DIMETHYL SULFOXIDE REDUCTASE TRANSCRIPTIONAL ACTIVATOR"/>
    <property type="match status" value="1"/>
</dbReference>
<dbReference type="OrthoDB" id="165911at2157"/>
<protein>
    <submittedName>
        <fullName evidence="4">HTH DNA binding domain-containing protein</fullName>
    </submittedName>
</protein>
<dbReference type="InterPro" id="IPR036388">
    <property type="entry name" value="WH-like_DNA-bd_sf"/>
</dbReference>
<dbReference type="AlphaFoldDB" id="A0A1I6GIK6"/>
<keyword evidence="2" id="KW-0804">Transcription</keyword>
<dbReference type="PANTHER" id="PTHR34236:SF1">
    <property type="entry name" value="DIMETHYL SULFOXIDE REDUCTASE TRANSCRIPTIONAL ACTIVATOR"/>
    <property type="match status" value="1"/>
</dbReference>
<keyword evidence="1" id="KW-0805">Transcription regulation</keyword>
<dbReference type="Proteomes" id="UP000198531">
    <property type="component" value="Unassembled WGS sequence"/>
</dbReference>
<dbReference type="Gene3D" id="1.10.10.10">
    <property type="entry name" value="Winged helix-like DNA-binding domain superfamily/Winged helix DNA-binding domain"/>
    <property type="match status" value="1"/>
</dbReference>
<reference evidence="5" key="1">
    <citation type="submission" date="2016-10" db="EMBL/GenBank/DDBJ databases">
        <authorList>
            <person name="Varghese N."/>
            <person name="Submissions S."/>
        </authorList>
    </citation>
    <scope>NUCLEOTIDE SEQUENCE [LARGE SCALE GENOMIC DNA]</scope>
    <source>
        <strain evidence="5">CGMCC 1.7736</strain>
    </source>
</reference>
<proteinExistence type="predicted"/>
<accession>A0A1I6GIK6</accession>
<evidence type="ECO:0000256" key="2">
    <source>
        <dbReference type="ARBA" id="ARBA00023163"/>
    </source>
</evidence>
<evidence type="ECO:0000259" key="3">
    <source>
        <dbReference type="Pfam" id="PF04967"/>
    </source>
</evidence>
<dbReference type="InterPro" id="IPR007050">
    <property type="entry name" value="HTH_bacterioopsin"/>
</dbReference>
<feature type="domain" description="HTH bat-type" evidence="3">
    <location>
        <begin position="81"/>
        <end position="132"/>
    </location>
</feature>
<sequence length="147" mass="16142">MASTECDYVIATGRGIPTAAHIPHPTAEGDALCENLDPATGTRPLSRALRQRFEIDLCKDCLRHGPVGHVGTIDHAVVRTLTDKQRTALRVAVVEGYFEWPRETTASELAESLGIAQPTFARHLRVAERKLFSALFDVDIESMGMDD</sequence>
<gene>
    <name evidence="4" type="ORF">SAMN04487947_1212</name>
</gene>
<evidence type="ECO:0000313" key="4">
    <source>
        <dbReference type="EMBL" id="SFR42008.1"/>
    </source>
</evidence>
<dbReference type="STRING" id="553469.SAMN04487947_1212"/>
<dbReference type="RefSeq" id="WP_089805525.1">
    <property type="nucleotide sequence ID" value="NZ_FOYT01000001.1"/>
</dbReference>
<dbReference type="EMBL" id="FOYT01000001">
    <property type="protein sequence ID" value="SFR42008.1"/>
    <property type="molecule type" value="Genomic_DNA"/>
</dbReference>
<evidence type="ECO:0000313" key="5">
    <source>
        <dbReference type="Proteomes" id="UP000198531"/>
    </source>
</evidence>
<organism evidence="4 5">
    <name type="scientific">Halogeometricum rufum</name>
    <dbReference type="NCBI Taxonomy" id="553469"/>
    <lineage>
        <taxon>Archaea</taxon>
        <taxon>Methanobacteriati</taxon>
        <taxon>Methanobacteriota</taxon>
        <taxon>Stenosarchaea group</taxon>
        <taxon>Halobacteria</taxon>
        <taxon>Halobacteriales</taxon>
        <taxon>Haloferacaceae</taxon>
        <taxon>Halogeometricum</taxon>
    </lineage>
</organism>
<keyword evidence="5" id="KW-1185">Reference proteome</keyword>